<sequence>MALICKLTLDGLFTLARPHGEPLSSLIKKIHCVVDDNQLCQRGRAVSNPTG</sequence>
<organism evidence="1 2">
    <name type="scientific">Citrobacter freundii</name>
    <dbReference type="NCBI Taxonomy" id="546"/>
    <lineage>
        <taxon>Bacteria</taxon>
        <taxon>Pseudomonadati</taxon>
        <taxon>Pseudomonadota</taxon>
        <taxon>Gammaproteobacteria</taxon>
        <taxon>Enterobacterales</taxon>
        <taxon>Enterobacteriaceae</taxon>
        <taxon>Citrobacter</taxon>
        <taxon>Citrobacter freundii complex</taxon>
    </lineage>
</organism>
<evidence type="ECO:0000313" key="1">
    <source>
        <dbReference type="EMBL" id="CDL38769.1"/>
    </source>
</evidence>
<proteinExistence type="predicted"/>
<dbReference type="Proteomes" id="UP000019194">
    <property type="component" value="Unassembled WGS sequence"/>
</dbReference>
<protein>
    <submittedName>
        <fullName evidence="1">Uncharacterized protein</fullName>
    </submittedName>
</protein>
<evidence type="ECO:0000313" key="2">
    <source>
        <dbReference type="Proteomes" id="UP000019194"/>
    </source>
</evidence>
<comment type="caution">
    <text evidence="1">The sequence shown here is derived from an EMBL/GenBank/DDBJ whole genome shotgun (WGS) entry which is preliminary data.</text>
</comment>
<dbReference type="AlphaFoldDB" id="A0A7G2IS76"/>
<accession>A0A7G2IS76</accession>
<name>A0A7G2IS76_CITFR</name>
<reference evidence="1 2" key="1">
    <citation type="submission" date="2013-10" db="EMBL/GenBank/DDBJ databases">
        <title>Antibiotic resistance diversity of beta-lactamase producers in the General Hospital Vienna.</title>
        <authorList>
            <person name="Barisic I."/>
            <person name="Mitteregger D."/>
            <person name="Hirschl A.M."/>
            <person name="Noehammer C."/>
            <person name="Wiesinger-Mayr H."/>
        </authorList>
    </citation>
    <scope>NUCLEOTIDE SEQUENCE [LARGE SCALE GENOMIC DNA]</scope>
    <source>
        <strain evidence="1 2">ISC11</strain>
    </source>
</reference>
<dbReference type="EMBL" id="CBWP010000049">
    <property type="protein sequence ID" value="CDL38769.1"/>
    <property type="molecule type" value="Genomic_DNA"/>
</dbReference>